<evidence type="ECO:0000313" key="1">
    <source>
        <dbReference type="EMBL" id="OWK39975.1"/>
    </source>
</evidence>
<dbReference type="Proteomes" id="UP000214646">
    <property type="component" value="Unassembled WGS sequence"/>
</dbReference>
<dbReference type="AlphaFoldDB" id="A0A225DU94"/>
<keyword evidence="2" id="KW-1185">Reference proteome</keyword>
<evidence type="ECO:0000313" key="2">
    <source>
        <dbReference type="Proteomes" id="UP000214646"/>
    </source>
</evidence>
<sequence>MAREFVTEPTRRYPAWEVRVAVTAEKQIGQLHHNLTAERANRCE</sequence>
<reference evidence="2" key="1">
    <citation type="submission" date="2017-06" db="EMBL/GenBank/DDBJ databases">
        <title>Genome analysis of Fimbriiglobus ruber SP5, the first member of the order Planctomycetales with confirmed chitinolytic capability.</title>
        <authorList>
            <person name="Ravin N.V."/>
            <person name="Rakitin A.L."/>
            <person name="Ivanova A.A."/>
            <person name="Beletsky A.V."/>
            <person name="Kulichevskaya I.S."/>
            <person name="Mardanov A.V."/>
            <person name="Dedysh S.N."/>
        </authorList>
    </citation>
    <scope>NUCLEOTIDE SEQUENCE [LARGE SCALE GENOMIC DNA]</scope>
    <source>
        <strain evidence="2">SP5</strain>
    </source>
</reference>
<accession>A0A225DU94</accession>
<protein>
    <submittedName>
        <fullName evidence="1">Uncharacterized protein</fullName>
    </submittedName>
</protein>
<organism evidence="1 2">
    <name type="scientific">Fimbriiglobus ruber</name>
    <dbReference type="NCBI Taxonomy" id="1908690"/>
    <lineage>
        <taxon>Bacteria</taxon>
        <taxon>Pseudomonadati</taxon>
        <taxon>Planctomycetota</taxon>
        <taxon>Planctomycetia</taxon>
        <taxon>Gemmatales</taxon>
        <taxon>Gemmataceae</taxon>
        <taxon>Fimbriiglobus</taxon>
    </lineage>
</organism>
<gene>
    <name evidence="1" type="ORF">FRUB_05865</name>
</gene>
<proteinExistence type="predicted"/>
<dbReference type="EMBL" id="NIDE01000009">
    <property type="protein sequence ID" value="OWK39975.1"/>
    <property type="molecule type" value="Genomic_DNA"/>
</dbReference>
<name>A0A225DU94_9BACT</name>
<comment type="caution">
    <text evidence="1">The sequence shown here is derived from an EMBL/GenBank/DDBJ whole genome shotgun (WGS) entry which is preliminary data.</text>
</comment>